<evidence type="ECO:0000256" key="2">
    <source>
        <dbReference type="ARBA" id="ARBA00022692"/>
    </source>
</evidence>
<keyword evidence="2 5" id="KW-0812">Transmembrane</keyword>
<feature type="transmembrane region" description="Helical" evidence="5">
    <location>
        <begin position="234"/>
        <end position="252"/>
    </location>
</feature>
<gene>
    <name evidence="6" type="ORF">TcWFU_001758</name>
</gene>
<evidence type="ECO:0000256" key="1">
    <source>
        <dbReference type="ARBA" id="ARBA00004141"/>
    </source>
</evidence>
<dbReference type="InterPro" id="IPR018499">
    <property type="entry name" value="Tetraspanin/Peripherin"/>
</dbReference>
<evidence type="ECO:0000313" key="7">
    <source>
        <dbReference type="Proteomes" id="UP001651158"/>
    </source>
</evidence>
<comment type="caution">
    <text evidence="6">The sequence shown here is derived from an EMBL/GenBank/DDBJ whole genome shotgun (WGS) entry which is preliminary data.</text>
</comment>
<evidence type="ECO:0000256" key="5">
    <source>
        <dbReference type="SAM" id="Phobius"/>
    </source>
</evidence>
<name>A0ABR4Q3B3_9CEST</name>
<comment type="subcellular location">
    <subcellularLocation>
        <location evidence="1">Membrane</location>
        <topology evidence="1">Multi-pass membrane protein</topology>
    </subcellularLocation>
</comment>
<dbReference type="EMBL" id="JAKROA010000014">
    <property type="protein sequence ID" value="KAL5104053.1"/>
    <property type="molecule type" value="Genomic_DNA"/>
</dbReference>
<evidence type="ECO:0000256" key="3">
    <source>
        <dbReference type="ARBA" id="ARBA00022989"/>
    </source>
</evidence>
<dbReference type="PANTHER" id="PTHR19282">
    <property type="entry name" value="TETRASPANIN"/>
    <property type="match status" value="1"/>
</dbReference>
<dbReference type="Pfam" id="PF00335">
    <property type="entry name" value="Tetraspanin"/>
    <property type="match status" value="1"/>
</dbReference>
<dbReference type="SUPFAM" id="SSF48652">
    <property type="entry name" value="Tetraspanin"/>
    <property type="match status" value="1"/>
</dbReference>
<evidence type="ECO:0000313" key="6">
    <source>
        <dbReference type="EMBL" id="KAL5104053.1"/>
    </source>
</evidence>
<feature type="transmembrane region" description="Helical" evidence="5">
    <location>
        <begin position="70"/>
        <end position="94"/>
    </location>
</feature>
<keyword evidence="7" id="KW-1185">Reference proteome</keyword>
<feature type="transmembrane region" description="Helical" evidence="5">
    <location>
        <begin position="12"/>
        <end position="33"/>
    </location>
</feature>
<feature type="transmembrane region" description="Helical" evidence="5">
    <location>
        <begin position="101"/>
        <end position="123"/>
    </location>
</feature>
<keyword evidence="4 5" id="KW-0472">Membrane</keyword>
<evidence type="ECO:0008006" key="8">
    <source>
        <dbReference type="Google" id="ProtNLM"/>
    </source>
</evidence>
<dbReference type="InterPro" id="IPR008952">
    <property type="entry name" value="Tetraspanin_EC2_sf"/>
</dbReference>
<sequence>MNCLLGCSRLILAFLNLLLFIAFAAVGVVGLMLKYNSKFLYSLLEKATTQWPQKEMQDVVQFIQQYGSGLAMGFIVLGFAVAIVALIGLFALFYKNRFLGFIYIALLSILAIIELALIIYLFAIPGNLDKAAFKALNSSFEHLRTNDSLTAVTYSLWSVLGSAGNKFCCGLKGYVDFEGLYAGLPYPPPCCGQNITTTDIQPPLNQHCNKTLAEAQKVEGCKDKVVEFLKENKSLFMGISCGVLLFHILVLLQRRFINRVERVLQLLYVTPCKTERTLSSLKPDSAAANLPSVTQVPHSLALWC</sequence>
<keyword evidence="3 5" id="KW-1133">Transmembrane helix</keyword>
<evidence type="ECO:0000256" key="4">
    <source>
        <dbReference type="ARBA" id="ARBA00023136"/>
    </source>
</evidence>
<reference evidence="6 7" key="1">
    <citation type="journal article" date="2022" name="Front. Cell. Infect. Microbiol.">
        <title>The Genomes of Two Strains of Taenia crassiceps the Animal Model for the Study of Human Cysticercosis.</title>
        <authorList>
            <person name="Bobes R.J."/>
            <person name="Estrada K."/>
            <person name="Rios-Valencia D.G."/>
            <person name="Calderon-Gallegos A."/>
            <person name="de la Torre P."/>
            <person name="Carrero J.C."/>
            <person name="Sanchez-Flores A."/>
            <person name="Laclette J.P."/>
        </authorList>
    </citation>
    <scope>NUCLEOTIDE SEQUENCE [LARGE SCALE GENOMIC DNA]</scope>
    <source>
        <strain evidence="6">WFUcys</strain>
    </source>
</reference>
<dbReference type="Proteomes" id="UP001651158">
    <property type="component" value="Unassembled WGS sequence"/>
</dbReference>
<protein>
    <recommendedName>
        <fullName evidence="8">Tetraspanin</fullName>
    </recommendedName>
</protein>
<proteinExistence type="predicted"/>
<organism evidence="6 7">
    <name type="scientific">Taenia crassiceps</name>
    <dbReference type="NCBI Taxonomy" id="6207"/>
    <lineage>
        <taxon>Eukaryota</taxon>
        <taxon>Metazoa</taxon>
        <taxon>Spiralia</taxon>
        <taxon>Lophotrochozoa</taxon>
        <taxon>Platyhelminthes</taxon>
        <taxon>Cestoda</taxon>
        <taxon>Eucestoda</taxon>
        <taxon>Cyclophyllidea</taxon>
        <taxon>Taeniidae</taxon>
        <taxon>Taenia</taxon>
    </lineage>
</organism>
<accession>A0ABR4Q3B3</accession>